<dbReference type="EMBL" id="LXQA010501236">
    <property type="protein sequence ID" value="MCI55768.1"/>
    <property type="molecule type" value="Genomic_DNA"/>
</dbReference>
<evidence type="ECO:0000313" key="2">
    <source>
        <dbReference type="EMBL" id="MCI55768.1"/>
    </source>
</evidence>
<feature type="transmembrane region" description="Helical" evidence="1">
    <location>
        <begin position="40"/>
        <end position="59"/>
    </location>
</feature>
<evidence type="ECO:0000313" key="3">
    <source>
        <dbReference type="Proteomes" id="UP000265520"/>
    </source>
</evidence>
<keyword evidence="1" id="KW-0472">Membrane</keyword>
<keyword evidence="1" id="KW-0812">Transmembrane</keyword>
<sequence length="60" mass="6683">AWVRVVGFGCEICLGRFSWLFVVRWMVAPLTSLGLFRTDILVLVCLVADEVGSFIYLGGM</sequence>
<dbReference type="Proteomes" id="UP000265520">
    <property type="component" value="Unassembled WGS sequence"/>
</dbReference>
<proteinExistence type="predicted"/>
<keyword evidence="3" id="KW-1185">Reference proteome</keyword>
<accession>A0A392T3V3</accession>
<evidence type="ECO:0000256" key="1">
    <source>
        <dbReference type="SAM" id="Phobius"/>
    </source>
</evidence>
<protein>
    <submittedName>
        <fullName evidence="2">Uncharacterized protein</fullName>
    </submittedName>
</protein>
<comment type="caution">
    <text evidence="2">The sequence shown here is derived from an EMBL/GenBank/DDBJ whole genome shotgun (WGS) entry which is preliminary data.</text>
</comment>
<name>A0A392T3V3_9FABA</name>
<reference evidence="2 3" key="1">
    <citation type="journal article" date="2018" name="Front. Plant Sci.">
        <title>Red Clover (Trifolium pratense) and Zigzag Clover (T. medium) - A Picture of Genomic Similarities and Differences.</title>
        <authorList>
            <person name="Dluhosova J."/>
            <person name="Istvanek J."/>
            <person name="Nedelnik J."/>
            <person name="Repkova J."/>
        </authorList>
    </citation>
    <scope>NUCLEOTIDE SEQUENCE [LARGE SCALE GENOMIC DNA]</scope>
    <source>
        <strain evidence="3">cv. 10/8</strain>
        <tissue evidence="2">Leaf</tissue>
    </source>
</reference>
<feature type="transmembrane region" description="Helical" evidence="1">
    <location>
        <begin position="6"/>
        <end position="28"/>
    </location>
</feature>
<dbReference type="AlphaFoldDB" id="A0A392T3V3"/>
<organism evidence="2 3">
    <name type="scientific">Trifolium medium</name>
    <dbReference type="NCBI Taxonomy" id="97028"/>
    <lineage>
        <taxon>Eukaryota</taxon>
        <taxon>Viridiplantae</taxon>
        <taxon>Streptophyta</taxon>
        <taxon>Embryophyta</taxon>
        <taxon>Tracheophyta</taxon>
        <taxon>Spermatophyta</taxon>
        <taxon>Magnoliopsida</taxon>
        <taxon>eudicotyledons</taxon>
        <taxon>Gunneridae</taxon>
        <taxon>Pentapetalae</taxon>
        <taxon>rosids</taxon>
        <taxon>fabids</taxon>
        <taxon>Fabales</taxon>
        <taxon>Fabaceae</taxon>
        <taxon>Papilionoideae</taxon>
        <taxon>50 kb inversion clade</taxon>
        <taxon>NPAAA clade</taxon>
        <taxon>Hologalegina</taxon>
        <taxon>IRL clade</taxon>
        <taxon>Trifolieae</taxon>
        <taxon>Trifolium</taxon>
    </lineage>
</organism>
<feature type="non-terminal residue" evidence="2">
    <location>
        <position position="1"/>
    </location>
</feature>
<keyword evidence="1" id="KW-1133">Transmembrane helix</keyword>